<evidence type="ECO:0000313" key="3">
    <source>
        <dbReference type="Proteomes" id="UP000241818"/>
    </source>
</evidence>
<proteinExistence type="predicted"/>
<dbReference type="RefSeq" id="XP_024719915.1">
    <property type="nucleotide sequence ID" value="XM_024866847.1"/>
</dbReference>
<dbReference type="PRINTS" id="PR01217">
    <property type="entry name" value="PRICHEXTENSN"/>
</dbReference>
<feature type="region of interest" description="Disordered" evidence="1">
    <location>
        <begin position="336"/>
        <end position="361"/>
    </location>
</feature>
<accession>A0A2T3AZ12</accession>
<protein>
    <recommendedName>
        <fullName evidence="4">Anaphase-promoting complex subunit 11 RING-H2 finger domain-containing protein</fullName>
    </recommendedName>
</protein>
<dbReference type="Gene3D" id="2.60.270.60">
    <property type="match status" value="1"/>
</dbReference>
<feature type="compositionally biased region" description="Polar residues" evidence="1">
    <location>
        <begin position="48"/>
        <end position="59"/>
    </location>
</feature>
<dbReference type="EMBL" id="KZ679013">
    <property type="protein sequence ID" value="PSS15316.1"/>
    <property type="molecule type" value="Genomic_DNA"/>
</dbReference>
<evidence type="ECO:0000256" key="1">
    <source>
        <dbReference type="SAM" id="MobiDB-lite"/>
    </source>
</evidence>
<dbReference type="AlphaFoldDB" id="A0A2T3AZ12"/>
<sequence length="361" mass="37824">MSTAPPIPTHPPPDKDPPSQTSSSSSPTPTPQPQPPQRTSSEIPPSHTPQTSHSLSTGETPTQQQPPPRPSPLRQNTADSQQQQQQAAPSLTLPSTSTVTPAPLSTASRPPTFHPFFTLINDPGTGTTHHPRQIHYLFSDDDESEILTSACLRSLHPTNTNTNSNTSSPSTSQKLPSSFTSSSSSTAAAIAAAATRREAPAPAPAPAPSQQREERVILVDMNTTGDAIQQIHSLSANWQVLSASLEKAPTWAGGDEDAVGGEGDKEGGGGGGGGLMLRIEGVGMDGKSGDDGLGIGMMRGSASAAVLSDEEMQSLLEGFDRKMGMLRKIVGAGEQFMARAGEKEERGKEKGEKEEETGKEE</sequence>
<evidence type="ECO:0008006" key="4">
    <source>
        <dbReference type="Google" id="ProtNLM"/>
    </source>
</evidence>
<gene>
    <name evidence="2" type="ORF">M430DRAFT_35996</name>
</gene>
<name>A0A2T3AZ12_AMORE</name>
<dbReference type="Proteomes" id="UP000241818">
    <property type="component" value="Unassembled WGS sequence"/>
</dbReference>
<feature type="compositionally biased region" description="Low complexity" evidence="1">
    <location>
        <begin position="18"/>
        <end position="27"/>
    </location>
</feature>
<reference evidence="2 3" key="1">
    <citation type="journal article" date="2018" name="New Phytol.">
        <title>Comparative genomics and transcriptomics depict ericoid mycorrhizal fungi as versatile saprotrophs and plant mutualists.</title>
        <authorList>
            <person name="Martino E."/>
            <person name="Morin E."/>
            <person name="Grelet G.A."/>
            <person name="Kuo A."/>
            <person name="Kohler A."/>
            <person name="Daghino S."/>
            <person name="Barry K.W."/>
            <person name="Cichocki N."/>
            <person name="Clum A."/>
            <person name="Dockter R.B."/>
            <person name="Hainaut M."/>
            <person name="Kuo R.C."/>
            <person name="LaButti K."/>
            <person name="Lindahl B.D."/>
            <person name="Lindquist E.A."/>
            <person name="Lipzen A."/>
            <person name="Khouja H.R."/>
            <person name="Magnuson J."/>
            <person name="Murat C."/>
            <person name="Ohm R.A."/>
            <person name="Singer S.W."/>
            <person name="Spatafora J.W."/>
            <person name="Wang M."/>
            <person name="Veneault-Fourrey C."/>
            <person name="Henrissat B."/>
            <person name="Grigoriev I.V."/>
            <person name="Martin F.M."/>
            <person name="Perotto S."/>
        </authorList>
    </citation>
    <scope>NUCLEOTIDE SEQUENCE [LARGE SCALE GENOMIC DNA]</scope>
    <source>
        <strain evidence="2 3">ATCC 22711</strain>
    </source>
</reference>
<keyword evidence="3" id="KW-1185">Reference proteome</keyword>
<feature type="compositionally biased region" description="Basic and acidic residues" evidence="1">
    <location>
        <begin position="340"/>
        <end position="353"/>
    </location>
</feature>
<dbReference type="GeneID" id="36574928"/>
<feature type="region of interest" description="Disordered" evidence="1">
    <location>
        <begin position="157"/>
        <end position="211"/>
    </location>
</feature>
<feature type="compositionally biased region" description="Low complexity" evidence="1">
    <location>
        <begin position="157"/>
        <end position="194"/>
    </location>
</feature>
<feature type="compositionally biased region" description="Low complexity" evidence="1">
    <location>
        <begin position="81"/>
        <end position="108"/>
    </location>
</feature>
<organism evidence="2 3">
    <name type="scientific">Amorphotheca resinae ATCC 22711</name>
    <dbReference type="NCBI Taxonomy" id="857342"/>
    <lineage>
        <taxon>Eukaryota</taxon>
        <taxon>Fungi</taxon>
        <taxon>Dikarya</taxon>
        <taxon>Ascomycota</taxon>
        <taxon>Pezizomycotina</taxon>
        <taxon>Leotiomycetes</taxon>
        <taxon>Helotiales</taxon>
        <taxon>Amorphothecaceae</taxon>
        <taxon>Amorphotheca</taxon>
    </lineage>
</organism>
<dbReference type="OrthoDB" id="1681166at2759"/>
<dbReference type="STRING" id="857342.A0A2T3AZ12"/>
<evidence type="ECO:0000313" key="2">
    <source>
        <dbReference type="EMBL" id="PSS15316.1"/>
    </source>
</evidence>
<feature type="compositionally biased region" description="Pro residues" evidence="1">
    <location>
        <begin position="1"/>
        <end position="11"/>
    </location>
</feature>
<dbReference type="InParanoid" id="A0A2T3AZ12"/>
<feature type="region of interest" description="Disordered" evidence="1">
    <location>
        <begin position="1"/>
        <end position="128"/>
    </location>
</feature>